<dbReference type="InterPro" id="IPR019734">
    <property type="entry name" value="TPR_rpt"/>
</dbReference>
<sequence>MTRASLLHILDHVSEISDAEIRELEQLAAAFPYCQTAHILLAKTAHDRGSMLASQRLRRAATYAANRDLLRHLLEQPAPVAAATVAEPGLAIVPAAPAADEAPTAEADSTVSALFIEDETIANSSELAAATSTVEEAEEKAETAFENSTNSASTLAGDFAEESPSTAEAPFIVLEADQDGALVSEAVAESVPTPGLETQLNDVQVTTGERAESTETPEAELTAFTEPEKVATTAEVAPVSIEEIEQPTKIAEVAVEPTHEIPTVDETSASVAEEDSGEHISNTGPEQEVAPLTTESNTLSAVLDNETEVNDLLPATAPPIRPPAEAGISRFEFDLVEPALPEPSSYLLPDLEEEVAEEPILSGILQRTAPAFHADEDLGYALGASSRLGYDLQPHDGFTLDLPLDAFFEPDALLLAHIAAHRPKLSTSSLDLINRFLKTKPRIKTAAVDAKPVEEQADLSVRSIQAAPALASESLAKIMVKQGKIDKAIEIYERLMTRQPEKKAYFADQIQQLKQPSA</sequence>
<proteinExistence type="predicted"/>
<protein>
    <submittedName>
        <fullName evidence="2">Uncharacterized protein</fullName>
    </submittedName>
</protein>
<reference evidence="3" key="1">
    <citation type="submission" date="2017-06" db="EMBL/GenBank/DDBJ databases">
        <authorList>
            <person name="Varghese N."/>
            <person name="Submissions S."/>
        </authorList>
    </citation>
    <scope>NUCLEOTIDE SEQUENCE [LARGE SCALE GENOMIC DNA]</scope>
    <source>
        <strain evidence="3">DSM 11116</strain>
    </source>
</reference>
<evidence type="ECO:0000313" key="2">
    <source>
        <dbReference type="EMBL" id="SNC62007.1"/>
    </source>
</evidence>
<name>A0A212T7G3_9BACT</name>
<keyword evidence="1" id="KW-0802">TPR repeat</keyword>
<evidence type="ECO:0000313" key="3">
    <source>
        <dbReference type="Proteomes" id="UP000198131"/>
    </source>
</evidence>
<dbReference type="AlphaFoldDB" id="A0A212T7G3"/>
<keyword evidence="3" id="KW-1185">Reference proteome</keyword>
<evidence type="ECO:0000256" key="1">
    <source>
        <dbReference type="PROSITE-ProRule" id="PRU00339"/>
    </source>
</evidence>
<organism evidence="2 3">
    <name type="scientific">Hymenobacter gelipurpurascens</name>
    <dbReference type="NCBI Taxonomy" id="89968"/>
    <lineage>
        <taxon>Bacteria</taxon>
        <taxon>Pseudomonadati</taxon>
        <taxon>Bacteroidota</taxon>
        <taxon>Cytophagia</taxon>
        <taxon>Cytophagales</taxon>
        <taxon>Hymenobacteraceae</taxon>
        <taxon>Hymenobacter</taxon>
    </lineage>
</organism>
<dbReference type="PROSITE" id="PS50005">
    <property type="entry name" value="TPR"/>
    <property type="match status" value="1"/>
</dbReference>
<dbReference type="EMBL" id="FYEW01000001">
    <property type="protein sequence ID" value="SNC62007.1"/>
    <property type="molecule type" value="Genomic_DNA"/>
</dbReference>
<accession>A0A212T7G3</accession>
<gene>
    <name evidence="2" type="ORF">SAMN06265337_0585</name>
</gene>
<dbReference type="RefSeq" id="WP_088841911.1">
    <property type="nucleotide sequence ID" value="NZ_FYEW01000001.1"/>
</dbReference>
<dbReference type="Proteomes" id="UP000198131">
    <property type="component" value="Unassembled WGS sequence"/>
</dbReference>
<feature type="repeat" description="TPR" evidence="1">
    <location>
        <begin position="469"/>
        <end position="502"/>
    </location>
</feature>
<dbReference type="OrthoDB" id="594666at2"/>